<dbReference type="EMBL" id="CP033969">
    <property type="protein sequence ID" value="AZG14695.1"/>
    <property type="molecule type" value="Genomic_DNA"/>
</dbReference>
<feature type="compositionally biased region" description="Basic and acidic residues" evidence="1">
    <location>
        <begin position="153"/>
        <end position="167"/>
    </location>
</feature>
<feature type="chain" id="PRO_5018275198" description="Membrane protein involved in colicin uptake" evidence="2">
    <location>
        <begin position="41"/>
        <end position="257"/>
    </location>
</feature>
<evidence type="ECO:0000313" key="3">
    <source>
        <dbReference type="EMBL" id="AZG14695.1"/>
    </source>
</evidence>
<evidence type="ECO:0008006" key="5">
    <source>
        <dbReference type="Google" id="ProtNLM"/>
    </source>
</evidence>
<dbReference type="KEGG" id="cpau:EHF44_15340"/>
<accession>A0A3G8H339</accession>
<dbReference type="PROSITE" id="PS51257">
    <property type="entry name" value="PROKAR_LIPOPROTEIN"/>
    <property type="match status" value="1"/>
</dbReference>
<keyword evidence="2" id="KW-0732">Signal</keyword>
<feature type="signal peptide" evidence="2">
    <location>
        <begin position="1"/>
        <end position="40"/>
    </location>
</feature>
<dbReference type="AlphaFoldDB" id="A0A3G8H339"/>
<feature type="compositionally biased region" description="Polar residues" evidence="1">
    <location>
        <begin position="213"/>
        <end position="222"/>
    </location>
</feature>
<dbReference type="OrthoDB" id="8777086at2"/>
<feature type="region of interest" description="Disordered" evidence="1">
    <location>
        <begin position="139"/>
        <end position="257"/>
    </location>
</feature>
<dbReference type="Proteomes" id="UP000270411">
    <property type="component" value="Chromosome 1"/>
</dbReference>
<proteinExistence type="predicted"/>
<sequence length="257" mass="28729">MIVKPLPAVMARLVYMTSSPVFPLALAACLLAAPLGAAHAQASAPAATAALPADPGKPRDFDAERKAIGDSRAWTNYRFALAERECYGKFLVNRCIEQAKEVQRAELHVLRERDLEVGDAERAYNAARRDREQAIRRAEYEAAQPGRAANEQASREAFDRKQQEQALRDAQTGQQAPQRAANAEAYQKKQDDFNTRMTEAQQKGAEQARQRQENVQSYQQKQADAVRRQKELDERRAKAEEKKKQGSQGSTPSPFGF</sequence>
<feature type="compositionally biased region" description="Basic and acidic residues" evidence="1">
    <location>
        <begin position="224"/>
        <end position="244"/>
    </location>
</feature>
<feature type="compositionally biased region" description="Polar residues" evidence="1">
    <location>
        <begin position="246"/>
        <end position="257"/>
    </location>
</feature>
<name>A0A3G8H339_9BURK</name>
<gene>
    <name evidence="3" type="ORF">EHF44_15340</name>
</gene>
<protein>
    <recommendedName>
        <fullName evidence="5">Membrane protein involved in colicin uptake</fullName>
    </recommendedName>
</protein>
<evidence type="ECO:0000256" key="2">
    <source>
        <dbReference type="SAM" id="SignalP"/>
    </source>
</evidence>
<evidence type="ECO:0000256" key="1">
    <source>
        <dbReference type="SAM" id="MobiDB-lite"/>
    </source>
</evidence>
<evidence type="ECO:0000313" key="4">
    <source>
        <dbReference type="Proteomes" id="UP000270411"/>
    </source>
</evidence>
<organism evidence="3 4">
    <name type="scientific">Cupriavidus pauculus</name>
    <dbReference type="NCBI Taxonomy" id="82633"/>
    <lineage>
        <taxon>Bacteria</taxon>
        <taxon>Pseudomonadati</taxon>
        <taxon>Pseudomonadota</taxon>
        <taxon>Betaproteobacteria</taxon>
        <taxon>Burkholderiales</taxon>
        <taxon>Burkholderiaceae</taxon>
        <taxon>Cupriavidus</taxon>
    </lineage>
</organism>
<reference evidence="4" key="1">
    <citation type="submission" date="2018-11" db="EMBL/GenBank/DDBJ databases">
        <title>FDA dAtabase for Regulatory Grade micrObial Sequences (FDA-ARGOS): Supporting development and validation of Infectious Disease Dx tests.</title>
        <authorList>
            <person name="Goldberg B."/>
            <person name="Campos J."/>
            <person name="Tallon L."/>
            <person name="Sadzewicz L."/>
            <person name="Zhao X."/>
            <person name="Vavikolanu K."/>
            <person name="Mehta A."/>
            <person name="Aluvathingal J."/>
            <person name="Nadendla S."/>
            <person name="Geyer C."/>
            <person name="Nandy P."/>
            <person name="Yan Y."/>
            <person name="Sichtig H."/>
        </authorList>
    </citation>
    <scope>NUCLEOTIDE SEQUENCE [LARGE SCALE GENOMIC DNA]</scope>
    <source>
        <strain evidence="4">FDAARGOS_614</strain>
    </source>
</reference>